<name>A0ABX2NAY0_9FIRM</name>
<organism evidence="1 2">
    <name type="scientific">Anaerococcus faecalis</name>
    <dbReference type="NCBI Taxonomy" id="2742993"/>
    <lineage>
        <taxon>Bacteria</taxon>
        <taxon>Bacillati</taxon>
        <taxon>Bacillota</taxon>
        <taxon>Tissierellia</taxon>
        <taxon>Tissierellales</taxon>
        <taxon>Peptoniphilaceae</taxon>
        <taxon>Anaerococcus</taxon>
    </lineage>
</organism>
<protein>
    <submittedName>
        <fullName evidence="1">Uncharacterized protein</fullName>
    </submittedName>
</protein>
<evidence type="ECO:0000313" key="2">
    <source>
        <dbReference type="Proteomes" id="UP000540919"/>
    </source>
</evidence>
<reference evidence="1 2" key="1">
    <citation type="submission" date="2020-06" db="EMBL/GenBank/DDBJ databases">
        <title>Anaerococcus sp. nov., isolated form swine feces.</title>
        <authorList>
            <person name="Yu S."/>
        </authorList>
    </citation>
    <scope>NUCLEOTIDE SEQUENCE [LARGE SCALE GENOMIC DNA]</scope>
    <source>
        <strain evidence="1 2">AGMB00486</strain>
    </source>
</reference>
<proteinExistence type="predicted"/>
<gene>
    <name evidence="1" type="ORF">HV819_07585</name>
</gene>
<comment type="caution">
    <text evidence="1">The sequence shown here is derived from an EMBL/GenBank/DDBJ whole genome shotgun (WGS) entry which is preliminary data.</text>
</comment>
<evidence type="ECO:0000313" key="1">
    <source>
        <dbReference type="EMBL" id="NVF11838.1"/>
    </source>
</evidence>
<keyword evidence="2" id="KW-1185">Reference proteome</keyword>
<accession>A0ABX2NAY0</accession>
<dbReference type="EMBL" id="JABVBA010000007">
    <property type="protein sequence ID" value="NVF11838.1"/>
    <property type="molecule type" value="Genomic_DNA"/>
</dbReference>
<dbReference type="Proteomes" id="UP000540919">
    <property type="component" value="Unassembled WGS sequence"/>
</dbReference>
<dbReference type="RefSeq" id="WP_176269887.1">
    <property type="nucleotide sequence ID" value="NZ_JABVBA010000007.1"/>
</dbReference>
<sequence>MEDKILDNKENRDEPKVIVVDELRVRDIKEFEKAVEDLDDLREKHNIILSFGEINIIC</sequence>